<dbReference type="RefSeq" id="WP_226750818.1">
    <property type="nucleotide sequence ID" value="NZ_JAEINI020000004.1"/>
</dbReference>
<comment type="caution">
    <text evidence="3">The sequence shown here is derived from an EMBL/GenBank/DDBJ whole genome shotgun (WGS) entry which is preliminary data.</text>
</comment>
<reference evidence="3 4" key="1">
    <citation type="submission" date="2021-10" db="EMBL/GenBank/DDBJ databases">
        <title>Alishewanella koreense sp. nov. isolated from seawater of southwestern coast in South Korea and the proposal for the reclassification of Rheinheimera perlucida and Rheinheimera tuosuensis as Arsukibacterium perlucida and Arsukibacterium tuosuensis.</title>
        <authorList>
            <person name="Kim K.H."/>
            <person name="Ruan W."/>
            <person name="Kim K.R."/>
            <person name="Baek J.H."/>
            <person name="Jeon C.O."/>
        </authorList>
    </citation>
    <scope>NUCLEOTIDE SEQUENCE [LARGE SCALE GENOMIC DNA]</scope>
    <source>
        <strain evidence="3 4">16-MA</strain>
    </source>
</reference>
<gene>
    <name evidence="3" type="ORF">JAO78_007810</name>
</gene>
<organism evidence="3 4">
    <name type="scientific">Alishewanella maricola</name>
    <dbReference type="NCBI Taxonomy" id="2795740"/>
    <lineage>
        <taxon>Bacteria</taxon>
        <taxon>Pseudomonadati</taxon>
        <taxon>Pseudomonadota</taxon>
        <taxon>Gammaproteobacteria</taxon>
        <taxon>Alteromonadales</taxon>
        <taxon>Alteromonadaceae</taxon>
        <taxon>Alishewanella</taxon>
    </lineage>
</organism>
<dbReference type="Pfam" id="PF00534">
    <property type="entry name" value="Glycos_transf_1"/>
    <property type="match status" value="1"/>
</dbReference>
<sequence length="360" mass="41414">MSENTLNILHIVCSLELGGAERFAIDLCNIQKEHKHSSAIFSLGKQTDALVSEATDLNISVYHFPKINRLQKYRFFLDFVKKNNIQVLHLHSPNLIKFLLPILWFLAKKIKIVYTRHGAGHYSSSSWKLIHQLTKQFIHVVTFVSDDARDIFLKHHEWKNYPTKVIKNGIIVPNQFDRAKQDSPILRVASIGRMDPIKGQIYLLQAFADMQENKRKNFELHFFGHGSEYQRLKNFVEQHLTSMAVIFHGIIKDRERIYSAIDLQVVCSKNEGLSLAIMEGMARAIPAIATDVGGNPELVKNEQTGLLYPFSDTVSLGRLLVELNENRDYLRILGLNAHSFIVKDYSLELTFKQYNEVYNC</sequence>
<feature type="domain" description="Glycosyltransferase subfamily 4-like N-terminal" evidence="2">
    <location>
        <begin position="18"/>
        <end position="170"/>
    </location>
</feature>
<dbReference type="Pfam" id="PF13439">
    <property type="entry name" value="Glyco_transf_4"/>
    <property type="match status" value="1"/>
</dbReference>
<dbReference type="SUPFAM" id="SSF53756">
    <property type="entry name" value="UDP-Glycosyltransferase/glycogen phosphorylase"/>
    <property type="match status" value="1"/>
</dbReference>
<evidence type="ECO:0000259" key="2">
    <source>
        <dbReference type="Pfam" id="PF13439"/>
    </source>
</evidence>
<evidence type="ECO:0000259" key="1">
    <source>
        <dbReference type="Pfam" id="PF00534"/>
    </source>
</evidence>
<dbReference type="EMBL" id="JAEINI020000004">
    <property type="protein sequence ID" value="MCB5226723.1"/>
    <property type="molecule type" value="Genomic_DNA"/>
</dbReference>
<keyword evidence="4" id="KW-1185">Reference proteome</keyword>
<feature type="domain" description="Glycosyl transferase family 1" evidence="1">
    <location>
        <begin position="187"/>
        <end position="337"/>
    </location>
</feature>
<dbReference type="PANTHER" id="PTHR12526:SF627">
    <property type="entry name" value="D-RHAMNOSYLTRANSFERASE WBPZ"/>
    <property type="match status" value="1"/>
</dbReference>
<dbReference type="InterPro" id="IPR001296">
    <property type="entry name" value="Glyco_trans_1"/>
</dbReference>
<evidence type="ECO:0000313" key="3">
    <source>
        <dbReference type="EMBL" id="MCB5226723.1"/>
    </source>
</evidence>
<evidence type="ECO:0000313" key="4">
    <source>
        <dbReference type="Proteomes" id="UP000633814"/>
    </source>
</evidence>
<protein>
    <submittedName>
        <fullName evidence="3">Glycosyltransferase family 4 protein</fullName>
    </submittedName>
</protein>
<proteinExistence type="predicted"/>
<dbReference type="CDD" id="cd03801">
    <property type="entry name" value="GT4_PimA-like"/>
    <property type="match status" value="1"/>
</dbReference>
<name>A0ABS8C3G5_9ALTE</name>
<dbReference type="Gene3D" id="3.40.50.2000">
    <property type="entry name" value="Glycogen Phosphorylase B"/>
    <property type="match status" value="2"/>
</dbReference>
<dbReference type="PANTHER" id="PTHR12526">
    <property type="entry name" value="GLYCOSYLTRANSFERASE"/>
    <property type="match status" value="1"/>
</dbReference>
<dbReference type="InterPro" id="IPR028098">
    <property type="entry name" value="Glyco_trans_4-like_N"/>
</dbReference>
<dbReference type="Proteomes" id="UP000633814">
    <property type="component" value="Unassembled WGS sequence"/>
</dbReference>
<accession>A0ABS8C3G5</accession>